<evidence type="ECO:0008006" key="4">
    <source>
        <dbReference type="Google" id="ProtNLM"/>
    </source>
</evidence>
<feature type="transmembrane region" description="Helical" evidence="1">
    <location>
        <begin position="201"/>
        <end position="221"/>
    </location>
</feature>
<feature type="transmembrane region" description="Helical" evidence="1">
    <location>
        <begin position="233"/>
        <end position="250"/>
    </location>
</feature>
<proteinExistence type="predicted"/>
<dbReference type="Proteomes" id="UP001526201">
    <property type="component" value="Unassembled WGS sequence"/>
</dbReference>
<name>A0ABT3CDG1_9MYCO</name>
<feature type="transmembrane region" description="Helical" evidence="1">
    <location>
        <begin position="27"/>
        <end position="46"/>
    </location>
</feature>
<organism evidence="2 3">
    <name type="scientific">Mycolicibacterium komossense</name>
    <dbReference type="NCBI Taxonomy" id="1779"/>
    <lineage>
        <taxon>Bacteria</taxon>
        <taxon>Bacillati</taxon>
        <taxon>Actinomycetota</taxon>
        <taxon>Actinomycetes</taxon>
        <taxon>Mycobacteriales</taxon>
        <taxon>Mycobacteriaceae</taxon>
        <taxon>Mycolicibacterium</taxon>
    </lineage>
</organism>
<feature type="transmembrane region" description="Helical" evidence="1">
    <location>
        <begin position="93"/>
        <end position="114"/>
    </location>
</feature>
<keyword evidence="1" id="KW-0812">Transmembrane</keyword>
<evidence type="ECO:0000256" key="1">
    <source>
        <dbReference type="SAM" id="Phobius"/>
    </source>
</evidence>
<feature type="transmembrane region" description="Helical" evidence="1">
    <location>
        <begin position="58"/>
        <end position="77"/>
    </location>
</feature>
<evidence type="ECO:0000313" key="3">
    <source>
        <dbReference type="Proteomes" id="UP001526201"/>
    </source>
</evidence>
<feature type="transmembrane region" description="Helical" evidence="1">
    <location>
        <begin position="150"/>
        <end position="169"/>
    </location>
</feature>
<feature type="transmembrane region" description="Helical" evidence="1">
    <location>
        <begin position="126"/>
        <end position="143"/>
    </location>
</feature>
<comment type="caution">
    <text evidence="2">The sequence shown here is derived from an EMBL/GenBank/DDBJ whole genome shotgun (WGS) entry which is preliminary data.</text>
</comment>
<feature type="transmembrane region" description="Helical" evidence="1">
    <location>
        <begin position="271"/>
        <end position="290"/>
    </location>
</feature>
<gene>
    <name evidence="2" type="ORF">H7J73_15510</name>
</gene>
<evidence type="ECO:0000313" key="2">
    <source>
        <dbReference type="EMBL" id="MCV7227441.1"/>
    </source>
</evidence>
<accession>A0ABT3CDG1</accession>
<keyword evidence="3" id="KW-1185">Reference proteome</keyword>
<keyword evidence="1" id="KW-1133">Transmembrane helix</keyword>
<feature type="transmembrane region" description="Helical" evidence="1">
    <location>
        <begin position="175"/>
        <end position="194"/>
    </location>
</feature>
<protein>
    <recommendedName>
        <fullName evidence="4">Transmembrane protein</fullName>
    </recommendedName>
</protein>
<reference evidence="2 3" key="1">
    <citation type="journal article" date="2022" name="BMC Genomics">
        <title>Comparative genome analysis of mycobacteria focusing on tRNA and non-coding RNA.</title>
        <authorList>
            <person name="Behra P.R.K."/>
            <person name="Pettersson B.M.F."/>
            <person name="Ramesh M."/>
            <person name="Das S."/>
            <person name="Dasgupta S."/>
            <person name="Kirsebom L.A."/>
        </authorList>
    </citation>
    <scope>NUCLEOTIDE SEQUENCE [LARGE SCALE GENOMIC DNA]</scope>
    <source>
        <strain evidence="2 3">DSM 44078</strain>
    </source>
</reference>
<dbReference type="EMBL" id="JACKTY010000029">
    <property type="protein sequence ID" value="MCV7227441.1"/>
    <property type="molecule type" value="Genomic_DNA"/>
</dbReference>
<keyword evidence="1" id="KW-0472">Membrane</keyword>
<sequence>MAPADTDPPKVPSFSERYYGTHPFIRVALRWLLILGSTTVAFWPSLVSLAYTTRHGGVGGYVWVVPIAAMLVAIGVARRNRDELPIHDRQTDIIVGIMGLVLALLVKGVLLARFDLYFHLLRLDLVAMWLFVLSSSIVLFGLRPVTRFGWVWYLLLMVFPLPYYLMVIVFGGGNFAAGAATMAIASTATAIAVGRTHRRGLLGLLASLAVGLAVLAVMYTFFPDAPLLVYQQVPAYTSIIVVGLAMYLRARRGTPKRMLDRKVEPLAAKQVWSAVPLVIAVAVALAVVHLPPQADSTVISRAAPGELTFGQPVVAPAGWQTTGRINYRQVDRFYGTDAVLVRQAMTADVGDPRFDKFSRPRTVMVDNIVSNRPFSFEVYPGRMVYGLTDSRFSVTRTVDLGYGVKGQLLSVVDDNLLITWNSLRFAWGSSSLSQRITVFAVDNHDQNAPFPTPTGTLMSTLRTMFTLLFRGNAVLDENAPSYKDADLLTEFGRELVAAQFGALGSSQ</sequence>